<dbReference type="Gene3D" id="1.10.260.40">
    <property type="entry name" value="lambda repressor-like DNA-binding domains"/>
    <property type="match status" value="1"/>
</dbReference>
<evidence type="ECO:0000313" key="3">
    <source>
        <dbReference type="EMBL" id="SUZ54111.1"/>
    </source>
</evidence>
<sequence length="254" mass="27945">MQQVDIGTRLREAREARGLTLDEIAATTRIAIGTLRSLERNEIDCLPKGIFFRSFVRSYATEVGLDPEATLQEFLLAHPIDGLVAGGPRAADRQEGDHIFENHREMARVWVTLTAFSLPLIGLIIYFSFVGLGSPTENDLAQTSEPADVVGSISEVAFVETALSTREGALLIDIEPQGPCWVQLTIDGERVMSRLIQAGESLQVEADNEIVINVSDAGAFRFTLNGRAGRRLGTAREIVTVLINRDNYRDYLVS</sequence>
<feature type="domain" description="HTH cro/C1-type" evidence="2">
    <location>
        <begin position="10"/>
        <end position="42"/>
    </location>
</feature>
<evidence type="ECO:0000256" key="1">
    <source>
        <dbReference type="SAM" id="Phobius"/>
    </source>
</evidence>
<dbReference type="InterPro" id="IPR001387">
    <property type="entry name" value="Cro/C1-type_HTH"/>
</dbReference>
<accession>A0A381NHU1</accession>
<dbReference type="CDD" id="cd00093">
    <property type="entry name" value="HTH_XRE"/>
    <property type="match status" value="1"/>
</dbReference>
<name>A0A381NHU1_9ZZZZ</name>
<proteinExistence type="predicted"/>
<dbReference type="EMBL" id="UINC01000368">
    <property type="protein sequence ID" value="SUZ54111.1"/>
    <property type="molecule type" value="Genomic_DNA"/>
</dbReference>
<dbReference type="SUPFAM" id="SSF47413">
    <property type="entry name" value="lambda repressor-like DNA-binding domains"/>
    <property type="match status" value="1"/>
</dbReference>
<dbReference type="PANTHER" id="PTHR34475:SF1">
    <property type="entry name" value="CYTOSKELETON PROTEIN RODZ"/>
    <property type="match status" value="1"/>
</dbReference>
<reference evidence="3" key="1">
    <citation type="submission" date="2018-05" db="EMBL/GenBank/DDBJ databases">
        <authorList>
            <person name="Lanie J.A."/>
            <person name="Ng W.-L."/>
            <person name="Kazmierczak K.M."/>
            <person name="Andrzejewski T.M."/>
            <person name="Davidsen T.M."/>
            <person name="Wayne K.J."/>
            <person name="Tettelin H."/>
            <person name="Glass J.I."/>
            <person name="Rusch D."/>
            <person name="Podicherti R."/>
            <person name="Tsui H.-C.T."/>
            <person name="Winkler M.E."/>
        </authorList>
    </citation>
    <scope>NUCLEOTIDE SEQUENCE</scope>
</reference>
<dbReference type="GO" id="GO:0003677">
    <property type="term" value="F:DNA binding"/>
    <property type="evidence" value="ECO:0007669"/>
    <property type="project" value="InterPro"/>
</dbReference>
<keyword evidence="1" id="KW-0812">Transmembrane</keyword>
<keyword evidence="1" id="KW-1133">Transmembrane helix</keyword>
<gene>
    <name evidence="3" type="ORF">METZ01_LOCUS6965</name>
</gene>
<dbReference type="PROSITE" id="PS50943">
    <property type="entry name" value="HTH_CROC1"/>
    <property type="match status" value="1"/>
</dbReference>
<keyword evidence="1" id="KW-0472">Membrane</keyword>
<feature type="transmembrane region" description="Helical" evidence="1">
    <location>
        <begin position="109"/>
        <end position="129"/>
    </location>
</feature>
<dbReference type="Pfam" id="PF13413">
    <property type="entry name" value="HTH_25"/>
    <property type="match status" value="1"/>
</dbReference>
<evidence type="ECO:0000259" key="2">
    <source>
        <dbReference type="PROSITE" id="PS50943"/>
    </source>
</evidence>
<dbReference type="PANTHER" id="PTHR34475">
    <property type="match status" value="1"/>
</dbReference>
<dbReference type="InterPro" id="IPR025194">
    <property type="entry name" value="RodZ-like_C"/>
</dbReference>
<organism evidence="3">
    <name type="scientific">marine metagenome</name>
    <dbReference type="NCBI Taxonomy" id="408172"/>
    <lineage>
        <taxon>unclassified sequences</taxon>
        <taxon>metagenomes</taxon>
        <taxon>ecological metagenomes</taxon>
    </lineage>
</organism>
<protein>
    <recommendedName>
        <fullName evidence="2">HTH cro/C1-type domain-containing protein</fullName>
    </recommendedName>
</protein>
<dbReference type="InterPro" id="IPR050400">
    <property type="entry name" value="Bact_Cytoskel_RodZ"/>
</dbReference>
<dbReference type="SMART" id="SM00530">
    <property type="entry name" value="HTH_XRE"/>
    <property type="match status" value="1"/>
</dbReference>
<dbReference type="InterPro" id="IPR010982">
    <property type="entry name" value="Lambda_DNA-bd_dom_sf"/>
</dbReference>
<dbReference type="Pfam" id="PF13464">
    <property type="entry name" value="RodZ_C"/>
    <property type="match status" value="1"/>
</dbReference>
<dbReference type="AlphaFoldDB" id="A0A381NHU1"/>